<dbReference type="Proteomes" id="UP000549913">
    <property type="component" value="Unassembled WGS sequence"/>
</dbReference>
<comment type="caution">
    <text evidence="1">The sequence shown here is derived from an EMBL/GenBank/DDBJ whole genome shotgun (WGS) entry which is preliminary data.</text>
</comment>
<dbReference type="EMBL" id="JACCBM010000001">
    <property type="protein sequence ID" value="NYD69840.1"/>
    <property type="molecule type" value="Genomic_DNA"/>
</dbReference>
<dbReference type="AlphaFoldDB" id="A0A852SJW0"/>
<name>A0A852SJW0_9MICO</name>
<accession>A0A852SJW0</accession>
<reference evidence="1 2" key="1">
    <citation type="submission" date="2020-07" db="EMBL/GenBank/DDBJ databases">
        <title>Sequencing the genomes of 1000 actinobacteria strains.</title>
        <authorList>
            <person name="Klenk H.-P."/>
        </authorList>
    </citation>
    <scope>NUCLEOTIDE SEQUENCE [LARGE SCALE GENOMIC DNA]</scope>
    <source>
        <strain evidence="1 2">DSM 26474</strain>
    </source>
</reference>
<keyword evidence="2" id="KW-1185">Reference proteome</keyword>
<dbReference type="RefSeq" id="WP_179547095.1">
    <property type="nucleotide sequence ID" value="NZ_BSEW01000001.1"/>
</dbReference>
<sequence length="171" mass="18418">MRAMWRGLQLDAVDYEIVRLSASAGRPDAVAFADAHHVTSPSWRLVSGYLSFEVQPEDGSPRAGDQLVVRSHGHLVARVRRIAEGGRTAEGAGVRIEFEHDPITGPDGVRSEGGIAIVPDEGSRVVVEGRVAELRGGPQWGAALVHGPAEIKLDNRIRLLRSLERVGGRHG</sequence>
<evidence type="ECO:0000313" key="1">
    <source>
        <dbReference type="EMBL" id="NYD69840.1"/>
    </source>
</evidence>
<evidence type="ECO:0000313" key="2">
    <source>
        <dbReference type="Proteomes" id="UP000549913"/>
    </source>
</evidence>
<proteinExistence type="predicted"/>
<organism evidence="1 2">
    <name type="scientific">Herbiconiux flava</name>
    <dbReference type="NCBI Taxonomy" id="881268"/>
    <lineage>
        <taxon>Bacteria</taxon>
        <taxon>Bacillati</taxon>
        <taxon>Actinomycetota</taxon>
        <taxon>Actinomycetes</taxon>
        <taxon>Micrococcales</taxon>
        <taxon>Microbacteriaceae</taxon>
        <taxon>Herbiconiux</taxon>
    </lineage>
</organism>
<gene>
    <name evidence="1" type="ORF">BJ984_000998</name>
</gene>
<protein>
    <submittedName>
        <fullName evidence="1">Uncharacterized protein</fullName>
    </submittedName>
</protein>